<dbReference type="Gene3D" id="3.40.47.10">
    <property type="match status" value="1"/>
</dbReference>
<dbReference type="GO" id="GO:0016491">
    <property type="term" value="F:oxidoreductase activity"/>
    <property type="evidence" value="ECO:0007669"/>
    <property type="project" value="InterPro"/>
</dbReference>
<feature type="region of interest" description="C-terminal hotdog fold" evidence="7">
    <location>
        <begin position="1031"/>
        <end position="1174"/>
    </location>
</feature>
<dbReference type="SMART" id="SM00829">
    <property type="entry name" value="PKS_ER"/>
    <property type="match status" value="1"/>
</dbReference>
<evidence type="ECO:0000313" key="11">
    <source>
        <dbReference type="EMBL" id="OCX75586.1"/>
    </source>
</evidence>
<dbReference type="Pfam" id="PF00550">
    <property type="entry name" value="PP-binding"/>
    <property type="match status" value="1"/>
</dbReference>
<feature type="domain" description="Ketosynthase family 3 (KS3)" evidence="9">
    <location>
        <begin position="3"/>
        <end position="425"/>
    </location>
</feature>
<feature type="region of interest" description="N-terminal hotdog fold" evidence="7">
    <location>
        <begin position="896"/>
        <end position="1014"/>
    </location>
</feature>
<dbReference type="InterPro" id="IPR049552">
    <property type="entry name" value="PKS_DH_N"/>
</dbReference>
<dbReference type="SMART" id="SM00826">
    <property type="entry name" value="PKS_DH"/>
    <property type="match status" value="1"/>
</dbReference>
<dbReference type="InterPro" id="IPR016039">
    <property type="entry name" value="Thiolase-like"/>
</dbReference>
<accession>A0A1C2IQ90</accession>
<evidence type="ECO:0000256" key="6">
    <source>
        <dbReference type="ARBA" id="ARBA00023315"/>
    </source>
</evidence>
<feature type="active site" description="Proton acceptor; for dehydratase activity" evidence="7">
    <location>
        <position position="925"/>
    </location>
</feature>
<dbReference type="Pfam" id="PF08240">
    <property type="entry name" value="ADH_N"/>
    <property type="match status" value="1"/>
</dbReference>
<dbReference type="PANTHER" id="PTHR43775:SF37">
    <property type="entry name" value="SI:DKEY-61P9.11"/>
    <property type="match status" value="1"/>
</dbReference>
<dbReference type="InterPro" id="IPR016035">
    <property type="entry name" value="Acyl_Trfase/lysoPLipase"/>
</dbReference>
<dbReference type="InterPro" id="IPR032821">
    <property type="entry name" value="PKS_assoc"/>
</dbReference>
<dbReference type="Pfam" id="PF14765">
    <property type="entry name" value="PS-DH"/>
    <property type="match status" value="1"/>
</dbReference>
<evidence type="ECO:0000256" key="7">
    <source>
        <dbReference type="PROSITE-ProRule" id="PRU01363"/>
    </source>
</evidence>
<dbReference type="GO" id="GO:0006633">
    <property type="term" value="P:fatty acid biosynthetic process"/>
    <property type="evidence" value="ECO:0007669"/>
    <property type="project" value="InterPro"/>
</dbReference>
<comment type="caution">
    <text evidence="11">The sequence shown here is derived from an EMBL/GenBank/DDBJ whole genome shotgun (WGS) entry which is preliminary data.</text>
</comment>
<dbReference type="EMBL" id="LWRY01000012">
    <property type="protein sequence ID" value="OCX75586.1"/>
    <property type="molecule type" value="Genomic_DNA"/>
</dbReference>
<keyword evidence="4" id="KW-0521">NADP</keyword>
<dbReference type="Gene3D" id="3.40.50.720">
    <property type="entry name" value="NAD(P)-binding Rossmann-like Domain"/>
    <property type="match status" value="3"/>
</dbReference>
<feature type="active site" description="Proton donor; for dehydratase activity" evidence="7">
    <location>
        <position position="1089"/>
    </location>
</feature>
<dbReference type="InterPro" id="IPR014031">
    <property type="entry name" value="Ketoacyl_synth_C"/>
</dbReference>
<dbReference type="Pfam" id="PF00109">
    <property type="entry name" value="ketoacyl-synt"/>
    <property type="match status" value="1"/>
</dbReference>
<name>A0A1C2IQ90_ACITH</name>
<keyword evidence="3" id="KW-0808">Transferase</keyword>
<evidence type="ECO:0000256" key="4">
    <source>
        <dbReference type="ARBA" id="ARBA00022857"/>
    </source>
</evidence>
<dbReference type="RefSeq" id="WP_065975262.1">
    <property type="nucleotide sequence ID" value="NZ_LWRY01000012.1"/>
</dbReference>
<dbReference type="CDD" id="cd05195">
    <property type="entry name" value="enoyl_red"/>
    <property type="match status" value="1"/>
</dbReference>
<dbReference type="InterPro" id="IPR042104">
    <property type="entry name" value="PKS_dehydratase_sf"/>
</dbReference>
<dbReference type="InterPro" id="IPR009081">
    <property type="entry name" value="PP-bd_ACP"/>
</dbReference>
<dbReference type="SUPFAM" id="SSF50129">
    <property type="entry name" value="GroES-like"/>
    <property type="match status" value="1"/>
</dbReference>
<evidence type="ECO:0000259" key="9">
    <source>
        <dbReference type="PROSITE" id="PS52004"/>
    </source>
</evidence>
<dbReference type="GO" id="GO:0031177">
    <property type="term" value="F:phosphopantetheine binding"/>
    <property type="evidence" value="ECO:0007669"/>
    <property type="project" value="InterPro"/>
</dbReference>
<dbReference type="InterPro" id="IPR020841">
    <property type="entry name" value="PKS_Beta-ketoAc_synthase_dom"/>
</dbReference>
<dbReference type="InterPro" id="IPR057326">
    <property type="entry name" value="KR_dom"/>
</dbReference>
<dbReference type="SUPFAM" id="SSF47336">
    <property type="entry name" value="ACP-like"/>
    <property type="match status" value="1"/>
</dbReference>
<evidence type="ECO:0000259" key="10">
    <source>
        <dbReference type="PROSITE" id="PS52019"/>
    </source>
</evidence>
<dbReference type="GO" id="GO:0004312">
    <property type="term" value="F:fatty acid synthase activity"/>
    <property type="evidence" value="ECO:0007669"/>
    <property type="project" value="TreeGrafter"/>
</dbReference>
<dbReference type="OrthoDB" id="9778690at2"/>
<gene>
    <name evidence="11" type="ORF">A6M23_02225</name>
</gene>
<dbReference type="InterPro" id="IPR018201">
    <property type="entry name" value="Ketoacyl_synth_AS"/>
</dbReference>
<dbReference type="GO" id="GO:0004315">
    <property type="term" value="F:3-oxoacyl-[acyl-carrier-protein] synthase activity"/>
    <property type="evidence" value="ECO:0007669"/>
    <property type="project" value="InterPro"/>
</dbReference>
<dbReference type="SMART" id="SM01294">
    <property type="entry name" value="PKS_PP_betabranch"/>
    <property type="match status" value="1"/>
</dbReference>
<dbReference type="SMART" id="SM00827">
    <property type="entry name" value="PKS_AT"/>
    <property type="match status" value="1"/>
</dbReference>
<dbReference type="InterPro" id="IPR014030">
    <property type="entry name" value="Ketoacyl_synth_N"/>
</dbReference>
<dbReference type="Gene3D" id="1.10.1200.10">
    <property type="entry name" value="ACP-like"/>
    <property type="match status" value="1"/>
</dbReference>
<dbReference type="InterPro" id="IPR013968">
    <property type="entry name" value="PKS_KR"/>
</dbReference>
<feature type="domain" description="Carrier" evidence="8">
    <location>
        <begin position="2322"/>
        <end position="2396"/>
    </location>
</feature>
<evidence type="ECO:0000259" key="8">
    <source>
        <dbReference type="PROSITE" id="PS50075"/>
    </source>
</evidence>
<sequence length="2441" mass="264201">MKNKKIAIIGYASRLPQTSDATFWEDLLAGRNLVTRVAGDRWAQYGLEHPSRAHPGSSVTFAAGSLGDVASFDAGFFHISPREAAAMDPQQRLLLEMSWEAFAHAGVVPNRLRGSRCGVFIGLASTDYGYRLADDLAAIGLNTATGCTASIAANRLSYFYDLRGPSFVVDTACSSALVAFHQACQAILHGESDLALTGAINLHLHPFGFIIFSKASMLSAGGRCRPFDAAADGYARSEGGGLFVLKDHDRARLDGDRILAVVAHTAINSDGHKSGLTVPSSQAQGRLLEEAYTAAGIDPETIAYIEAHGTGTMVGDPVEVEAIGRALGMARQRGNPLPIGSVKSNLGHLETASGIPGLLKAIHCLRERTVPATIGIRALNPRLPLADYGLEVVQENRSLNPHGGLVIGVNSFGFGGANAHVILESAEPRRTRPTRWPRLGRYQQELPLMLTAVTATALRQVAGDFADALSGEASADYARLYQANFRREYLRERLLLKASSSNALQAALRAFAAGSEPAAIRFGSAMESPRGPVFVYSGNGCQWDGMGHALLEDPVFAATLAEVDRYFAPMAGYALRDELAGTLGGGRYALAEHAQPALFVLQVGITAMLRAEGIEPVAVAGHSVGEVAAAWACGSLSLRDAVQVIYDRSRLQGQSRGQGCMTAVASDGDTVGGWLTIWGLAEQISVGAWNSPRGATVVGTEAALDTLERQLRAQGTGFKRLEIDYPFHSARMDPLREDLLRALADIHPSPSRIPFISAVTGNTVAGEDLGAPYWWRNIREPVRFQQAAAALLPEWNLFVELGGHPILRNYLQDTLNATGHEGRVIETLRRNEDQPQAIWQAASAIWLAGMAPQWQSHYPQAPSVAVDIPHYPWERERHWHAVTSESAGSLYRFPVHPLLGHPVPLHPGEWEQTIDMQRLPFLADHKVGDGIVFAGAAYAEMFLAAARERDPDTKPWIVEELEIQVPLLLEDEVSKVLRLSLAGDGWATIQARTQMEADWTFHAKARVRTGKHPMREPAIAMTTIAQVAEQAPDFTGSAHYALTQHVGLLYGPAFQTVEQGWLTADGVVARLTLTHTDAEAFLLHPALLDGALQLFADWLAQRGTGDIGWGFVPVRMERLTILREAGRELWAQIRVRRQSPQSLLADVLLFDLQGALVAHAEGVRLRRVRLRHHETERLRFLDSVLVPCPQATDAISALPADEIANLWRAASSDTPAVARYVNEYSPLLEGLLHNYAEELAGQNDEEVQAADIWHTLLQDYPEFFPMTLQAGRWGLHQAGRGEAFHPMDFIPAAQKAILQTLTPTLMAFLGDAITLMRRQLPSSRPIRVAEISAGAAEALPGLSAALQDDPRFSFSHLTPVIEDSGEDKGWLTLPLDNPDLPPVDLLWLKLDHPEAEQQWQMLNVARQTLADGGLLMLQGSHPESWWQTLSPQTGSLLTRAICLEWLTQRGLTNRTPVNADDSLTGPYALLLSKPALVHLPCLDASVGSWLVVAPTPTPDHLDLDILKAALQQAGLNTRFSYARAADGMADDLSAQGPLSGIIYVDLPADEATYPVSSLTQACDTLTLIGKWAVRRTPVVPVYVLSAGGIQATHADTHGNGASATALNAAAICGFARSLQNEWPELSLRIIDRGVQPLTTAQTDHLLHCLRIPDTETEMVIDPDGARFVPRVREVALSAKAAAGTTAPSTGAETAPCRQLRFSMPGQLRNLQWMTCRLPALADHEVRVAVAYTGLNFRDVMYALGMLSDEALESGFSGPGLGLEFAGRVLEVGRKVTRWTPGDAVMGFAPSSFSTQVCTLETAITAIPAAMEMASAASIPTVFFTAWYALQEMARLEAGERVLIHGGAGGVGIAAIQISQMLGAEIYATAGSPAKRDFLRLLGVPHVYDSRSLDFADAILQDTGGEGVDVVLNSLSGEAIRRNLQILRPFGRFLELGKRDFYDNTLVGLRPFRNNLSYFGIDADQLLAGRPTLTRRLFGAIMEHFAQGDFFALPVVRFPADRIVEAFRHMQQARQIGKVVVDLQTPMAVGLHPEHAPLTHMMLDADGTYLITGGIAGFGLATARRMVERGARHLILVSRSGSPDTAAAETIQAMQEQGAEICYRACDVSDNRQVETLFEAIREQPRPLRGIVHAAAVIDDALAENLTMEHIQRVLAPKVAGAWNLHQQSLGMPLDFFVLYSSITTLLGNPGQAHYVAANTWLEGLARYRRAQGLPAVAVRWGAIGDVGYLTRHEKTRDILQQRLGGAALSASGALDTLEALLASDRSGLVVADFDWQAVRRFLPNASAPRFAVLNASAADDGHEMDLDLRAHLLALPVHVAKAFLSDLVRREVAQILRLAPEKITNDQNLAQLGLDSLMGVELALALEERLGVKLPAFLLSEGPTSARLAQRLTHMLLKGAADDSDVPGLDFGAHQLQHLADAHGVVSGSADGDRLLSAGSH</sequence>
<dbReference type="InterPro" id="IPR013149">
    <property type="entry name" value="ADH-like_C"/>
</dbReference>
<dbReference type="InterPro" id="IPR014043">
    <property type="entry name" value="Acyl_transferase_dom"/>
</dbReference>
<protein>
    <submittedName>
        <fullName evidence="11">Uncharacterized protein</fullName>
    </submittedName>
</protein>
<dbReference type="Pfam" id="PF16197">
    <property type="entry name" value="KAsynt_C_assoc"/>
    <property type="match status" value="1"/>
</dbReference>
<dbReference type="InterPro" id="IPR020807">
    <property type="entry name" value="PKS_DH"/>
</dbReference>
<dbReference type="Gene3D" id="3.40.366.10">
    <property type="entry name" value="Malonyl-Coenzyme A Acyl Carrier Protein, domain 2"/>
    <property type="match status" value="1"/>
</dbReference>
<dbReference type="InterPro" id="IPR001227">
    <property type="entry name" value="Ac_transferase_dom_sf"/>
</dbReference>
<dbReference type="Gene3D" id="3.30.70.3290">
    <property type="match status" value="1"/>
</dbReference>
<dbReference type="Gene3D" id="3.10.129.110">
    <property type="entry name" value="Polyketide synthase dehydratase"/>
    <property type="match status" value="1"/>
</dbReference>
<dbReference type="CDD" id="cd00833">
    <property type="entry name" value="PKS"/>
    <property type="match status" value="1"/>
</dbReference>
<dbReference type="SMART" id="SM00825">
    <property type="entry name" value="PKS_KS"/>
    <property type="match status" value="1"/>
</dbReference>
<evidence type="ECO:0000256" key="5">
    <source>
        <dbReference type="ARBA" id="ARBA00023268"/>
    </source>
</evidence>
<evidence type="ECO:0000256" key="2">
    <source>
        <dbReference type="ARBA" id="ARBA00022553"/>
    </source>
</evidence>
<organism evidence="11 12">
    <name type="scientific">Acidithiobacillus thiooxidans</name>
    <name type="common">Thiobacillus thiooxidans</name>
    <dbReference type="NCBI Taxonomy" id="930"/>
    <lineage>
        <taxon>Bacteria</taxon>
        <taxon>Pseudomonadati</taxon>
        <taxon>Pseudomonadota</taxon>
        <taxon>Acidithiobacillia</taxon>
        <taxon>Acidithiobacillales</taxon>
        <taxon>Acidithiobacillaceae</taxon>
        <taxon>Acidithiobacillus</taxon>
    </lineage>
</organism>
<dbReference type="InterPro" id="IPR020806">
    <property type="entry name" value="PKS_PP-bd"/>
</dbReference>
<feature type="domain" description="PKS/mFAS DH" evidence="10">
    <location>
        <begin position="896"/>
        <end position="1174"/>
    </location>
</feature>
<dbReference type="SUPFAM" id="SSF53901">
    <property type="entry name" value="Thiolase-like"/>
    <property type="match status" value="1"/>
</dbReference>
<evidence type="ECO:0000313" key="12">
    <source>
        <dbReference type="Proteomes" id="UP000095008"/>
    </source>
</evidence>
<keyword evidence="1" id="KW-0596">Phosphopantetheine</keyword>
<evidence type="ECO:0000256" key="3">
    <source>
        <dbReference type="ARBA" id="ARBA00022679"/>
    </source>
</evidence>
<dbReference type="PROSITE" id="PS00606">
    <property type="entry name" value="KS3_1"/>
    <property type="match status" value="1"/>
</dbReference>
<dbReference type="Pfam" id="PF21089">
    <property type="entry name" value="PKS_DH_N"/>
    <property type="match status" value="1"/>
</dbReference>
<dbReference type="SMART" id="SM00822">
    <property type="entry name" value="PKS_KR"/>
    <property type="match status" value="1"/>
</dbReference>
<dbReference type="InterPro" id="IPR050091">
    <property type="entry name" value="PKS_NRPS_Biosynth_Enz"/>
</dbReference>
<dbReference type="PROSITE" id="PS52004">
    <property type="entry name" value="KS3_2"/>
    <property type="match status" value="1"/>
</dbReference>
<keyword evidence="5" id="KW-0511">Multifunctional enzyme</keyword>
<dbReference type="SUPFAM" id="SSF55048">
    <property type="entry name" value="Probable ACP-binding domain of malonyl-CoA ACP transacylase"/>
    <property type="match status" value="1"/>
</dbReference>
<dbReference type="InterPro" id="IPR011032">
    <property type="entry name" value="GroES-like_sf"/>
</dbReference>
<dbReference type="PANTHER" id="PTHR43775">
    <property type="entry name" value="FATTY ACID SYNTHASE"/>
    <property type="match status" value="1"/>
</dbReference>
<dbReference type="Proteomes" id="UP000095008">
    <property type="component" value="Unassembled WGS sequence"/>
</dbReference>
<keyword evidence="2" id="KW-0597">Phosphoprotein</keyword>
<keyword evidence="12" id="KW-1185">Reference proteome</keyword>
<dbReference type="InterPro" id="IPR036736">
    <property type="entry name" value="ACP-like_sf"/>
</dbReference>
<dbReference type="Pfam" id="PF08659">
    <property type="entry name" value="KR"/>
    <property type="match status" value="1"/>
</dbReference>
<dbReference type="FunFam" id="3.40.50.720:FF:000209">
    <property type="entry name" value="Polyketide synthase Pks12"/>
    <property type="match status" value="1"/>
</dbReference>
<keyword evidence="6" id="KW-0012">Acyltransferase</keyword>
<dbReference type="SUPFAM" id="SSF51735">
    <property type="entry name" value="NAD(P)-binding Rossmann-fold domains"/>
    <property type="match status" value="3"/>
</dbReference>
<proteinExistence type="predicted"/>
<dbReference type="InterPro" id="IPR020843">
    <property type="entry name" value="ER"/>
</dbReference>
<reference evidence="11" key="1">
    <citation type="journal article" date="2016" name="Int. J. Mol. Sci.">
        <title>Comparative genomics of the extreme acidophile Acidithiobacillus thiooxidans reveals intraspecific divergence and niche adaptation.</title>
        <authorList>
            <person name="Zhang X."/>
            <person name="Feng X."/>
            <person name="Tao J."/>
            <person name="Ma L."/>
            <person name="Xiao Y."/>
            <person name="Liang Y."/>
            <person name="Liu X."/>
            <person name="Yin H."/>
        </authorList>
    </citation>
    <scope>NUCLEOTIDE SEQUENCE [LARGE SCALE GENOMIC DNA]</scope>
    <source>
        <strain evidence="11">DXS-W</strain>
    </source>
</reference>
<dbReference type="Gene3D" id="3.90.180.10">
    <property type="entry name" value="Medium-chain alcohol dehydrogenases, catalytic domain"/>
    <property type="match status" value="1"/>
</dbReference>
<dbReference type="InterPro" id="IPR016036">
    <property type="entry name" value="Malonyl_transacylase_ACP-bd"/>
</dbReference>
<dbReference type="Pfam" id="PF02801">
    <property type="entry name" value="Ketoacyl-synt_C"/>
    <property type="match status" value="1"/>
</dbReference>
<dbReference type="SMART" id="SM00823">
    <property type="entry name" value="PKS_PP"/>
    <property type="match status" value="1"/>
</dbReference>
<dbReference type="InterPro" id="IPR049551">
    <property type="entry name" value="PKS_DH_C"/>
</dbReference>
<dbReference type="CDD" id="cd08955">
    <property type="entry name" value="KR_2_FAS_SDR_x"/>
    <property type="match status" value="1"/>
</dbReference>
<dbReference type="PROSITE" id="PS50075">
    <property type="entry name" value="CARRIER"/>
    <property type="match status" value="1"/>
</dbReference>
<dbReference type="InterPro" id="IPR013154">
    <property type="entry name" value="ADH-like_N"/>
</dbReference>
<dbReference type="InterPro" id="IPR049900">
    <property type="entry name" value="PKS_mFAS_DH"/>
</dbReference>
<evidence type="ECO:0000256" key="1">
    <source>
        <dbReference type="ARBA" id="ARBA00022450"/>
    </source>
</evidence>
<dbReference type="PROSITE" id="PS52019">
    <property type="entry name" value="PKS_MFAS_DH"/>
    <property type="match status" value="1"/>
</dbReference>
<dbReference type="InterPro" id="IPR036291">
    <property type="entry name" value="NAD(P)-bd_dom_sf"/>
</dbReference>
<dbReference type="Pfam" id="PF00698">
    <property type="entry name" value="Acyl_transf_1"/>
    <property type="match status" value="1"/>
</dbReference>
<dbReference type="SUPFAM" id="SSF52151">
    <property type="entry name" value="FabD/lysophospholipase-like"/>
    <property type="match status" value="1"/>
</dbReference>
<dbReference type="Pfam" id="PF00107">
    <property type="entry name" value="ADH_zinc_N"/>
    <property type="match status" value="1"/>
</dbReference>